<dbReference type="Proteomes" id="UP000605361">
    <property type="component" value="Unassembled WGS sequence"/>
</dbReference>
<dbReference type="InterPro" id="IPR002528">
    <property type="entry name" value="MATE_fam"/>
</dbReference>
<feature type="transmembrane region" description="Helical" evidence="7">
    <location>
        <begin position="32"/>
        <end position="52"/>
    </location>
</feature>
<dbReference type="GO" id="GO:0005886">
    <property type="term" value="C:plasma membrane"/>
    <property type="evidence" value="ECO:0007669"/>
    <property type="project" value="UniProtKB-SubCell"/>
</dbReference>
<feature type="transmembrane region" description="Helical" evidence="7">
    <location>
        <begin position="58"/>
        <end position="78"/>
    </location>
</feature>
<dbReference type="GO" id="GO:0015297">
    <property type="term" value="F:antiporter activity"/>
    <property type="evidence" value="ECO:0007669"/>
    <property type="project" value="InterPro"/>
</dbReference>
<gene>
    <name evidence="8" type="ORF">ITP53_24600</name>
</gene>
<evidence type="ECO:0000256" key="1">
    <source>
        <dbReference type="ARBA" id="ARBA00004651"/>
    </source>
</evidence>
<dbReference type="PANTHER" id="PTHR30250">
    <property type="entry name" value="PST FAMILY PREDICTED COLANIC ACID TRANSPORTER"/>
    <property type="match status" value="1"/>
</dbReference>
<name>A0A931F2P3_9ACTN</name>
<dbReference type="EMBL" id="JADOGI010000076">
    <property type="protein sequence ID" value="MBF8188858.1"/>
    <property type="molecule type" value="Genomic_DNA"/>
</dbReference>
<evidence type="ECO:0000256" key="4">
    <source>
        <dbReference type="ARBA" id="ARBA00022989"/>
    </source>
</evidence>
<dbReference type="AlphaFoldDB" id="A0A931F2P3"/>
<protein>
    <submittedName>
        <fullName evidence="8">Lipopolysaccharide biosynthesis protein</fullName>
    </submittedName>
</protein>
<evidence type="ECO:0000256" key="5">
    <source>
        <dbReference type="ARBA" id="ARBA00023136"/>
    </source>
</evidence>
<evidence type="ECO:0000256" key="3">
    <source>
        <dbReference type="ARBA" id="ARBA00022692"/>
    </source>
</evidence>
<keyword evidence="4 7" id="KW-1133">Transmembrane helix</keyword>
<feature type="transmembrane region" description="Helical" evidence="7">
    <location>
        <begin position="323"/>
        <end position="348"/>
    </location>
</feature>
<reference evidence="8" key="1">
    <citation type="submission" date="2020-11" db="EMBL/GenBank/DDBJ databases">
        <title>Whole-genome analyses of Nonomuraea sp. K274.</title>
        <authorList>
            <person name="Veyisoglu A."/>
        </authorList>
    </citation>
    <scope>NUCLEOTIDE SEQUENCE</scope>
    <source>
        <strain evidence="8">K274</strain>
    </source>
</reference>
<sequence length="425" mass="44072">MAAGIAKLDAGNGLVYFIARAEASGYRDISGYIRAGLVPGVVLACIAGVMLYPRLGPLAAVLPAMVAADVLLAATRGFGAMRPVVVLEGVLLPACQLVLVAGAAVAGDGAWLAPAWGLPYVPVLILAAIALRNRMPHPPSPQHTGQAMRPPEQPGAGREAQLLGPPGAGRVARLLTQSGAGRVVRLLGRLRAGRVRSPGPAGMGRELWRYTAPRSVAGAIQAVFQRVDIVVVAVLGGPEQAAVYTAATRFKVVGQLAGQGLAQAVQAGLVRALACGDVRRARELYQSTTIWLVLLTWPLWLVYGALAPWVLRLFGPTYGSAAPVALVLAGTMMVATACGTVDVVLTAAGHTGTSLLNLLAAVACTLALDLALIPSHGALGAVVGWSGGVLVKNLLPLWQLHRRYGLHPFGRHTLPALRIRPRPAT</sequence>
<dbReference type="Pfam" id="PF01554">
    <property type="entry name" value="MatE"/>
    <property type="match status" value="1"/>
</dbReference>
<dbReference type="PANTHER" id="PTHR30250:SF11">
    <property type="entry name" value="O-ANTIGEN TRANSPORTER-RELATED"/>
    <property type="match status" value="1"/>
</dbReference>
<evidence type="ECO:0000313" key="9">
    <source>
        <dbReference type="Proteomes" id="UP000605361"/>
    </source>
</evidence>
<comment type="caution">
    <text evidence="8">The sequence shown here is derived from an EMBL/GenBank/DDBJ whole genome shotgun (WGS) entry which is preliminary data.</text>
</comment>
<keyword evidence="9" id="KW-1185">Reference proteome</keyword>
<keyword evidence="2" id="KW-1003">Cell membrane</keyword>
<dbReference type="GO" id="GO:0042910">
    <property type="term" value="F:xenobiotic transmembrane transporter activity"/>
    <property type="evidence" value="ECO:0007669"/>
    <property type="project" value="InterPro"/>
</dbReference>
<feature type="transmembrane region" description="Helical" evidence="7">
    <location>
        <begin position="289"/>
        <end position="311"/>
    </location>
</feature>
<evidence type="ECO:0000313" key="8">
    <source>
        <dbReference type="EMBL" id="MBF8188858.1"/>
    </source>
</evidence>
<organism evidence="8 9">
    <name type="scientific">Nonomuraea cypriaca</name>
    <dbReference type="NCBI Taxonomy" id="1187855"/>
    <lineage>
        <taxon>Bacteria</taxon>
        <taxon>Bacillati</taxon>
        <taxon>Actinomycetota</taxon>
        <taxon>Actinomycetes</taxon>
        <taxon>Streptosporangiales</taxon>
        <taxon>Streptosporangiaceae</taxon>
        <taxon>Nonomuraea</taxon>
    </lineage>
</organism>
<feature type="transmembrane region" description="Helical" evidence="7">
    <location>
        <begin position="355"/>
        <end position="373"/>
    </location>
</feature>
<evidence type="ECO:0000256" key="6">
    <source>
        <dbReference type="SAM" id="MobiDB-lite"/>
    </source>
</evidence>
<comment type="subcellular location">
    <subcellularLocation>
        <location evidence="1">Cell membrane</location>
        <topology evidence="1">Multi-pass membrane protein</topology>
    </subcellularLocation>
</comment>
<feature type="transmembrane region" description="Helical" evidence="7">
    <location>
        <begin position="111"/>
        <end position="131"/>
    </location>
</feature>
<feature type="region of interest" description="Disordered" evidence="6">
    <location>
        <begin position="136"/>
        <end position="162"/>
    </location>
</feature>
<keyword evidence="3 7" id="KW-0812">Transmembrane</keyword>
<feature type="transmembrane region" description="Helical" evidence="7">
    <location>
        <begin position="85"/>
        <end position="105"/>
    </location>
</feature>
<dbReference type="InterPro" id="IPR050833">
    <property type="entry name" value="Poly_Biosynth_Transport"/>
</dbReference>
<keyword evidence="5 7" id="KW-0472">Membrane</keyword>
<evidence type="ECO:0000256" key="7">
    <source>
        <dbReference type="SAM" id="Phobius"/>
    </source>
</evidence>
<accession>A0A931F2P3</accession>
<evidence type="ECO:0000256" key="2">
    <source>
        <dbReference type="ARBA" id="ARBA00022475"/>
    </source>
</evidence>
<proteinExistence type="predicted"/>